<dbReference type="RefSeq" id="WP_380254944.1">
    <property type="nucleotide sequence ID" value="NZ_JBHUII010000013.1"/>
</dbReference>
<keyword evidence="5" id="KW-1185">Reference proteome</keyword>
<dbReference type="Pfam" id="PF00294">
    <property type="entry name" value="PfkB"/>
    <property type="match status" value="1"/>
</dbReference>
<feature type="domain" description="Carbohydrate kinase PfkB" evidence="3">
    <location>
        <begin position="15"/>
        <end position="307"/>
    </location>
</feature>
<evidence type="ECO:0000256" key="1">
    <source>
        <dbReference type="ARBA" id="ARBA00022679"/>
    </source>
</evidence>
<gene>
    <name evidence="4" type="ORF">ACFSKO_19830</name>
</gene>
<evidence type="ECO:0000313" key="4">
    <source>
        <dbReference type="EMBL" id="MFD2207871.1"/>
    </source>
</evidence>
<dbReference type="PANTHER" id="PTHR10584">
    <property type="entry name" value="SUGAR KINASE"/>
    <property type="match status" value="1"/>
</dbReference>
<evidence type="ECO:0000313" key="5">
    <source>
        <dbReference type="Proteomes" id="UP001597294"/>
    </source>
</evidence>
<evidence type="ECO:0000256" key="2">
    <source>
        <dbReference type="ARBA" id="ARBA00022777"/>
    </source>
</evidence>
<sequence>MIETPNIHKDMRNPEIVTVGTVNVDLIMGPQAPWPVPGTEVILPTSEMREGGGAGITAKALTSLGAQHRMIVNVGNDLFGEWLLKQYPGLDDDWIIDTVDTALTVGITHPDGERTFFSTPGHVAQFQPLELQNKLAGMDLKNVVVLFVGTSLMPTIRPALKEIFQFVRSKGGRIALDTAWPTAGWTDNTRKEVLGWLPFVDIALLNEVETHGLLHPRNHEDGANYQDALKSMPDDALFITKMGPRGARLDTLGKPPLIIPSNEIDVVDTIGAGDSFNAGFLTAFARGHDIQSCLEIAINTAAFAISSNPRRYPSGTEVGLAELSRKLKTDKVFNTRKQAV</sequence>
<reference evidence="5" key="1">
    <citation type="journal article" date="2019" name="Int. J. Syst. Evol. Microbiol.">
        <title>The Global Catalogue of Microorganisms (GCM) 10K type strain sequencing project: providing services to taxonomists for standard genome sequencing and annotation.</title>
        <authorList>
            <consortium name="The Broad Institute Genomics Platform"/>
            <consortium name="The Broad Institute Genome Sequencing Center for Infectious Disease"/>
            <person name="Wu L."/>
            <person name="Ma J."/>
        </authorList>
    </citation>
    <scope>NUCLEOTIDE SEQUENCE [LARGE SCALE GENOMIC DNA]</scope>
    <source>
        <strain evidence="5">CGMCC 4.7192</strain>
    </source>
</reference>
<proteinExistence type="predicted"/>
<dbReference type="PROSITE" id="PS00584">
    <property type="entry name" value="PFKB_KINASES_2"/>
    <property type="match status" value="1"/>
</dbReference>
<name>A0ABW5BSS8_9PROT</name>
<keyword evidence="2 4" id="KW-0418">Kinase</keyword>
<organism evidence="4 5">
    <name type="scientific">Kiloniella antarctica</name>
    <dbReference type="NCBI Taxonomy" id="1550907"/>
    <lineage>
        <taxon>Bacteria</taxon>
        <taxon>Pseudomonadati</taxon>
        <taxon>Pseudomonadota</taxon>
        <taxon>Alphaproteobacteria</taxon>
        <taxon>Rhodospirillales</taxon>
        <taxon>Kiloniellaceae</taxon>
        <taxon>Kiloniella</taxon>
    </lineage>
</organism>
<accession>A0ABW5BSS8</accession>
<dbReference type="InterPro" id="IPR011611">
    <property type="entry name" value="PfkB_dom"/>
</dbReference>
<dbReference type="Gene3D" id="3.40.1190.20">
    <property type="match status" value="1"/>
</dbReference>
<evidence type="ECO:0000259" key="3">
    <source>
        <dbReference type="Pfam" id="PF00294"/>
    </source>
</evidence>
<protein>
    <submittedName>
        <fullName evidence="4">Carbohydrate kinase family protein</fullName>
        <ecNumber evidence="4">2.7.1.-</ecNumber>
    </submittedName>
</protein>
<dbReference type="InterPro" id="IPR002173">
    <property type="entry name" value="Carboh/pur_kinase_PfkB_CS"/>
</dbReference>
<comment type="caution">
    <text evidence="4">The sequence shown here is derived from an EMBL/GenBank/DDBJ whole genome shotgun (WGS) entry which is preliminary data.</text>
</comment>
<dbReference type="EMBL" id="JBHUII010000013">
    <property type="protein sequence ID" value="MFD2207871.1"/>
    <property type="molecule type" value="Genomic_DNA"/>
</dbReference>
<dbReference type="EC" id="2.7.1.-" evidence="4"/>
<dbReference type="Proteomes" id="UP001597294">
    <property type="component" value="Unassembled WGS sequence"/>
</dbReference>
<keyword evidence="1 4" id="KW-0808">Transferase</keyword>
<dbReference type="PANTHER" id="PTHR10584:SF166">
    <property type="entry name" value="RIBOKINASE"/>
    <property type="match status" value="1"/>
</dbReference>
<dbReference type="GO" id="GO:0016301">
    <property type="term" value="F:kinase activity"/>
    <property type="evidence" value="ECO:0007669"/>
    <property type="project" value="UniProtKB-KW"/>
</dbReference>
<dbReference type="InterPro" id="IPR029056">
    <property type="entry name" value="Ribokinase-like"/>
</dbReference>
<dbReference type="SUPFAM" id="SSF53613">
    <property type="entry name" value="Ribokinase-like"/>
    <property type="match status" value="1"/>
</dbReference>